<keyword evidence="5" id="KW-1185">Reference proteome</keyword>
<dbReference type="CDD" id="cd01948">
    <property type="entry name" value="EAL"/>
    <property type="match status" value="1"/>
</dbReference>
<reference evidence="4 5" key="1">
    <citation type="submission" date="2019-05" db="EMBL/GenBank/DDBJ databases">
        <title>Thiomicrorhabdus sediminis sp. nov, a novel sulfur-oxidizing bacterium isolated from coastal sediment.</title>
        <authorList>
            <person name="Liu X."/>
        </authorList>
    </citation>
    <scope>NUCLEOTIDE SEQUENCE [LARGE SCALE GENOMIC DNA]</scope>
    <source>
        <strain evidence="4 5">G1</strain>
    </source>
</reference>
<dbReference type="EMBL" id="CP040602">
    <property type="protein sequence ID" value="QCU90849.1"/>
    <property type="molecule type" value="Genomic_DNA"/>
</dbReference>
<keyword evidence="1" id="KW-0472">Membrane</keyword>
<dbReference type="Gene3D" id="3.20.20.450">
    <property type="entry name" value="EAL domain"/>
    <property type="match status" value="1"/>
</dbReference>
<evidence type="ECO:0000259" key="3">
    <source>
        <dbReference type="PROSITE" id="PS50887"/>
    </source>
</evidence>
<dbReference type="InterPro" id="IPR052155">
    <property type="entry name" value="Biofilm_reg_signaling"/>
</dbReference>
<name>A0A4P9K746_9GAMM</name>
<dbReference type="PANTHER" id="PTHR44757">
    <property type="entry name" value="DIGUANYLATE CYCLASE DGCP"/>
    <property type="match status" value="1"/>
</dbReference>
<dbReference type="SUPFAM" id="SSF55073">
    <property type="entry name" value="Nucleotide cyclase"/>
    <property type="match status" value="1"/>
</dbReference>
<dbReference type="AlphaFoldDB" id="A0A4P9K746"/>
<keyword evidence="1" id="KW-1133">Transmembrane helix</keyword>
<protein>
    <submittedName>
        <fullName evidence="4">EAL domain-containing protein</fullName>
    </submittedName>
</protein>
<dbReference type="CDD" id="cd01949">
    <property type="entry name" value="GGDEF"/>
    <property type="match status" value="1"/>
</dbReference>
<dbReference type="SMART" id="SM00267">
    <property type="entry name" value="GGDEF"/>
    <property type="match status" value="1"/>
</dbReference>
<dbReference type="Pfam" id="PF00990">
    <property type="entry name" value="GGDEF"/>
    <property type="match status" value="1"/>
</dbReference>
<dbReference type="PROSITE" id="PS50883">
    <property type="entry name" value="EAL"/>
    <property type="match status" value="1"/>
</dbReference>
<dbReference type="InterPro" id="IPR035919">
    <property type="entry name" value="EAL_sf"/>
</dbReference>
<dbReference type="InterPro" id="IPR001633">
    <property type="entry name" value="EAL_dom"/>
</dbReference>
<accession>A0A4P9K746</accession>
<dbReference type="InterPro" id="IPR043128">
    <property type="entry name" value="Rev_trsase/Diguanyl_cyclase"/>
</dbReference>
<organism evidence="4 5">
    <name type="scientific">Thiomicrorhabdus sediminis</name>
    <dbReference type="NCBI Taxonomy" id="2580412"/>
    <lineage>
        <taxon>Bacteria</taxon>
        <taxon>Pseudomonadati</taxon>
        <taxon>Pseudomonadota</taxon>
        <taxon>Gammaproteobacteria</taxon>
        <taxon>Thiotrichales</taxon>
        <taxon>Piscirickettsiaceae</taxon>
        <taxon>Thiomicrorhabdus</taxon>
    </lineage>
</organism>
<evidence type="ECO:0000313" key="5">
    <source>
        <dbReference type="Proteomes" id="UP000304864"/>
    </source>
</evidence>
<dbReference type="InterPro" id="IPR000160">
    <property type="entry name" value="GGDEF_dom"/>
</dbReference>
<dbReference type="Gene3D" id="3.30.70.270">
    <property type="match status" value="1"/>
</dbReference>
<dbReference type="NCBIfam" id="TIGR00254">
    <property type="entry name" value="GGDEF"/>
    <property type="match status" value="1"/>
</dbReference>
<feature type="transmembrane region" description="Helical" evidence="1">
    <location>
        <begin position="6"/>
        <end position="25"/>
    </location>
</feature>
<dbReference type="PANTHER" id="PTHR44757:SF2">
    <property type="entry name" value="BIOFILM ARCHITECTURE MAINTENANCE PROTEIN MBAA"/>
    <property type="match status" value="1"/>
</dbReference>
<dbReference type="SUPFAM" id="SSF141868">
    <property type="entry name" value="EAL domain-like"/>
    <property type="match status" value="1"/>
</dbReference>
<keyword evidence="1" id="KW-0812">Transmembrane</keyword>
<dbReference type="Proteomes" id="UP000304864">
    <property type="component" value="Chromosome"/>
</dbReference>
<gene>
    <name evidence="4" type="ORF">FE785_09520</name>
</gene>
<dbReference type="PROSITE" id="PS50887">
    <property type="entry name" value="GGDEF"/>
    <property type="match status" value="1"/>
</dbReference>
<dbReference type="OrthoDB" id="9813913at2"/>
<evidence type="ECO:0000313" key="4">
    <source>
        <dbReference type="EMBL" id="QCU90849.1"/>
    </source>
</evidence>
<dbReference type="Pfam" id="PF00563">
    <property type="entry name" value="EAL"/>
    <property type="match status" value="1"/>
</dbReference>
<feature type="domain" description="GGDEF" evidence="3">
    <location>
        <begin position="385"/>
        <end position="524"/>
    </location>
</feature>
<proteinExistence type="predicted"/>
<dbReference type="KEGG" id="thig:FE785_09520"/>
<dbReference type="InterPro" id="IPR029787">
    <property type="entry name" value="Nucleotide_cyclase"/>
</dbReference>
<evidence type="ECO:0000259" key="2">
    <source>
        <dbReference type="PROSITE" id="PS50883"/>
    </source>
</evidence>
<feature type="domain" description="EAL" evidence="2">
    <location>
        <begin position="533"/>
        <end position="789"/>
    </location>
</feature>
<dbReference type="Gene3D" id="3.30.450.20">
    <property type="entry name" value="PAS domain"/>
    <property type="match status" value="1"/>
</dbReference>
<sequence>MNLTRTSKLILIGYLFIALFILINIQSTAHHDNNLESHYQKMLTSEKQVHLIQQLQLHAKNRSVLLVRIIFEKDAFAQDDYIQQTYIEGFNFVQTRQALLRTDLSEKQKYLLNEVHKITSENRSRQEKVIALIQAGEEQAAHEMLLQTVPVQNKVVKSLSNLSHQLQATAQQARASYQTIVKQSDLLETLLQSSLLIIVIIVGIFSYNQIRRSENIQQKTVYKLTRKMQNQAYENAMDAHILHAVDEYVVLVDDHGRFIRANPRMNNILEETHFLDVHTIWQLLEEASNQQIEISRAQQALMDKKSWQKELFLLSPFECFALCEIHDFHSEEIPNARYLLTIKDITELKETQEAVELQANFDSVTELPNRHFFQKTLTELTTQNNKLAVCYIDLDDFKNVNDTLGHDYGDGLLNAVSRRMYNLLLSDFIHDFHLARIGGDEFAIILTLPEQQQHEFCQQFGHKLIEVVSKPYNVYKQNLVIGCSIGVALYPQHGTDATKLMRHADLAMYEAKHSGKNQCALFNNTIGQKLEQKLILKNRIEQALVNHEFILHYQPQYNLHSNQLIGLEALIRWEHDDYCYSPNEFIPFAEKHGFIQLIDEYVLEMACQQIAEWQEQGLEVPRVAVNISSQQINSRKLVDIINRQLERCQFSGNLIELEITEYSLVKSLEKNHKETNWLNELKQKGIQIAIDDFGTGYSSLSYLQHMPIDRLKIDQSFVRNLNTETETHSIISSIISLGHNVNATVLAEGIETEQQKDILKQLGCDDGQGYLMNMPISAKQVTEILSEGKTLLAAS</sequence>
<dbReference type="SMART" id="SM00052">
    <property type="entry name" value="EAL"/>
    <property type="match status" value="1"/>
</dbReference>
<evidence type="ECO:0000256" key="1">
    <source>
        <dbReference type="SAM" id="Phobius"/>
    </source>
</evidence>
<dbReference type="RefSeq" id="WP_138565523.1">
    <property type="nucleotide sequence ID" value="NZ_CP040602.1"/>
</dbReference>